<accession>A0A9Q9F8Y5</accession>
<dbReference type="AlphaFoldDB" id="A0A9Q9F8Y5"/>
<evidence type="ECO:0000313" key="4">
    <source>
        <dbReference type="Proteomes" id="UP001059546"/>
    </source>
</evidence>
<dbReference type="InterPro" id="IPR013724">
    <property type="entry name" value="GIT_SHD"/>
</dbReference>
<feature type="domain" description="GIT Spa2 homology (SHD)" evidence="1">
    <location>
        <begin position="36"/>
        <end position="60"/>
    </location>
</feature>
<dbReference type="Pfam" id="PF08518">
    <property type="entry name" value="GIT_SHD"/>
    <property type="match status" value="1"/>
</dbReference>
<protein>
    <submittedName>
        <fullName evidence="3">Alpha-helical pore forming toxin</fullName>
    </submittedName>
    <submittedName>
        <fullName evidence="2">Tyrosine-protein phosphatase non-receptor type 23</fullName>
    </submittedName>
</protein>
<keyword evidence="5" id="KW-1185">Reference proteome</keyword>
<dbReference type="EMBL" id="CP119063">
    <property type="protein sequence ID" value="WEL38002.1"/>
    <property type="molecule type" value="Genomic_DNA"/>
</dbReference>
<gene>
    <name evidence="2" type="ORF">GPU96_02g02570</name>
    <name evidence="3" type="ORF">PFJ87_02g00380</name>
</gene>
<dbReference type="Proteomes" id="UP001059546">
    <property type="component" value="Chromosome II"/>
</dbReference>
<sequence>MGNEKNKEMIRCELESYVAEEMKSVSPSTRQMDAIEKMASLPEKNFEDLVSDIVNEMRRRSNVPSISPETPMQWKLSRIHEDGFKSLVLDLLLVMNQRSPEDKRSSENVHGLINNLDKLISSLKEDMMNEEKMAEDICSSRDISDKFMMFIEYSRNVFDRNGEDIKVHEHMMKEVKEYFEAQTIDGPDLTINVDVLLKKCDRLKHSNLPEYKYHRNNIQRLKAMDLGIEVKKRLIRDEVLQIYSIFVTESTNLKGAREKQLECKVNSLVDVLCKIKSDAEEGKEIDAYEYLEDVASSSGDILELVENMELESKAYLDQLKTKIAALEQIHNRSSGEEPLPAMFSTIEAVKRVLTDVPRSQGSS</sequence>
<evidence type="ECO:0000313" key="2">
    <source>
        <dbReference type="EMBL" id="UTX42547.1"/>
    </source>
</evidence>
<reference evidence="3 5" key="2">
    <citation type="submission" date="2023-02" db="EMBL/GenBank/DDBJ databases">
        <title>Encephalitozoon hellem ATCC 50451 complete genome.</title>
        <authorList>
            <person name="Mascarenhas dos Santos A.C."/>
            <person name="Julian A.T."/>
            <person name="Pombert J.-F."/>
        </authorList>
    </citation>
    <scope>NUCLEOTIDE SEQUENCE [LARGE SCALE GENOMIC DNA]</scope>
    <source>
        <strain evidence="3 5">ATCC 50451</strain>
    </source>
</reference>
<evidence type="ECO:0000313" key="5">
    <source>
        <dbReference type="Proteomes" id="UP001217963"/>
    </source>
</evidence>
<evidence type="ECO:0000259" key="1">
    <source>
        <dbReference type="Pfam" id="PF08518"/>
    </source>
</evidence>
<dbReference type="EMBL" id="CP075148">
    <property type="protein sequence ID" value="UTX42547.1"/>
    <property type="molecule type" value="Genomic_DNA"/>
</dbReference>
<name>A0A9Q9F8Y5_ENCHE</name>
<evidence type="ECO:0000313" key="3">
    <source>
        <dbReference type="EMBL" id="WEL38002.1"/>
    </source>
</evidence>
<reference evidence="2" key="1">
    <citation type="submission" date="2021-05" db="EMBL/GenBank/DDBJ databases">
        <title>Encephalitozoon hellem ATCC 50604 Complete Genome.</title>
        <authorList>
            <person name="Mascarenhas dos Santos A.C."/>
            <person name="Julian A.T."/>
            <person name="Pombert J.-F."/>
        </authorList>
    </citation>
    <scope>NUCLEOTIDE SEQUENCE</scope>
    <source>
        <strain evidence="2">ATCC 50604</strain>
    </source>
</reference>
<dbReference type="Proteomes" id="UP001217963">
    <property type="component" value="Chromosome II"/>
</dbReference>
<organism evidence="2 4">
    <name type="scientific">Encephalitozoon hellem</name>
    <name type="common">Microsporidian parasite</name>
    <dbReference type="NCBI Taxonomy" id="27973"/>
    <lineage>
        <taxon>Eukaryota</taxon>
        <taxon>Fungi</taxon>
        <taxon>Fungi incertae sedis</taxon>
        <taxon>Microsporidia</taxon>
        <taxon>Unikaryonidae</taxon>
        <taxon>Encephalitozoon</taxon>
    </lineage>
</organism>
<dbReference type="OrthoDB" id="5588096at2759"/>
<proteinExistence type="predicted"/>